<dbReference type="SUPFAM" id="SSF74650">
    <property type="entry name" value="Galactose mutarotase-like"/>
    <property type="match status" value="1"/>
</dbReference>
<sequence length="541" mass="61273">MRTRFAVTEISPSRRAFLGAALSTGAFYLLPEAARAQAETPMEMAGEAHPFSFDRLIEDARTLSTHQFIPMKPREPDILERIDYDRHNQIQYRENATLWSANDTAPPVRFFFPGRYFKEPVHIYAVSDGMAREIPFSPDLFRFPEDHPARQLSDTRGFAGFRVMDQEMDADWLAFLGASYFRTAGYSGQFGLSARGLALDTAVPGGPEEFPRFTRFWLEPGEGSDLVSYALLESPRATGAYRIASRREDGVIQDIEAKVFLRGDVERLGVAPLTSMFWFGKHNDDVAPDWRPEVHDSDGLEVHTGNGERIWRPLNNPPRIMTNAFGVSGARGFGLMQRERDFDQYLDDGVFYEKRASAWVEPAEDWGDGEVMLIELPTDDEIHDNIVAFWRPDKPATAGSEHDIRYRLHWVRDNPVPPVAARFLATRIGAGGIPGQPRPEGVVKIVCDFENRGLEDLARDDGVKVNVEASRGETVNTAAYPVVDADYWRAMFDLDFSEIPEDDDAPIDLRMFVSHENDAKTETWIMQLFPSQLRRLLESRA</sequence>
<dbReference type="SUPFAM" id="SSF81296">
    <property type="entry name" value="E set domains"/>
    <property type="match status" value="1"/>
</dbReference>
<dbReference type="GO" id="GO:0003824">
    <property type="term" value="F:catalytic activity"/>
    <property type="evidence" value="ECO:0007669"/>
    <property type="project" value="InterPro"/>
</dbReference>
<evidence type="ECO:0000256" key="4">
    <source>
        <dbReference type="ARBA" id="ARBA00022729"/>
    </source>
</evidence>
<dbReference type="Gene3D" id="2.60.40.10">
    <property type="entry name" value="Immunoglobulins"/>
    <property type="match status" value="1"/>
</dbReference>
<dbReference type="InterPro" id="IPR011013">
    <property type="entry name" value="Gal_mutarotase_sf_dom"/>
</dbReference>
<keyword evidence="8" id="KW-1185">Reference proteome</keyword>
<dbReference type="Gene3D" id="2.70.98.10">
    <property type="match status" value="1"/>
</dbReference>
<dbReference type="InterPro" id="IPR006311">
    <property type="entry name" value="TAT_signal"/>
</dbReference>
<dbReference type="STRING" id="641238.SAMN04490244_11288"/>
<evidence type="ECO:0000256" key="2">
    <source>
        <dbReference type="ARBA" id="ARBA00005001"/>
    </source>
</evidence>
<dbReference type="UniPathway" id="UPA00637"/>
<comment type="subcellular location">
    <subcellularLocation>
        <location evidence="1">Periplasm</location>
    </subcellularLocation>
</comment>
<dbReference type="InterPro" id="IPR014756">
    <property type="entry name" value="Ig_E-set"/>
</dbReference>
<dbReference type="InterPro" id="IPR007444">
    <property type="entry name" value="Glucan_biosyn_MdoG_C"/>
</dbReference>
<dbReference type="OrthoDB" id="9777817at2"/>
<keyword evidence="4" id="KW-0732">Signal</keyword>
<dbReference type="PIRSF" id="PIRSF006281">
    <property type="entry name" value="MdoG"/>
    <property type="match status" value="1"/>
</dbReference>
<evidence type="ECO:0000256" key="1">
    <source>
        <dbReference type="ARBA" id="ARBA00004418"/>
    </source>
</evidence>
<dbReference type="GO" id="GO:0030246">
    <property type="term" value="F:carbohydrate binding"/>
    <property type="evidence" value="ECO:0007669"/>
    <property type="project" value="InterPro"/>
</dbReference>
<dbReference type="InterPro" id="IPR014438">
    <property type="entry name" value="Glucan_biosyn_MdoG/MdoD"/>
</dbReference>
<dbReference type="PANTHER" id="PTHR30504:SF3">
    <property type="entry name" value="GLUCANS BIOSYNTHESIS PROTEIN D"/>
    <property type="match status" value="1"/>
</dbReference>
<feature type="domain" description="Glucan biosynthesis periplasmic MdoG C-terminal" evidence="6">
    <location>
        <begin position="51"/>
        <end position="527"/>
    </location>
</feature>
<dbReference type="PANTHER" id="PTHR30504">
    <property type="entry name" value="GLUCANS BIOSYNTHESIS PROTEIN"/>
    <property type="match status" value="1"/>
</dbReference>
<name>A0A1H9WQX9_9RHOB</name>
<dbReference type="GO" id="GO:0030288">
    <property type="term" value="C:outer membrane-bounded periplasmic space"/>
    <property type="evidence" value="ECO:0007669"/>
    <property type="project" value="TreeGrafter"/>
</dbReference>
<protein>
    <submittedName>
        <fullName evidence="7">Glucans biosynthesis protein</fullName>
    </submittedName>
</protein>
<dbReference type="GO" id="GO:0051274">
    <property type="term" value="P:beta-glucan biosynthetic process"/>
    <property type="evidence" value="ECO:0007669"/>
    <property type="project" value="TreeGrafter"/>
</dbReference>
<evidence type="ECO:0000313" key="8">
    <source>
        <dbReference type="Proteomes" id="UP000198885"/>
    </source>
</evidence>
<evidence type="ECO:0000259" key="6">
    <source>
        <dbReference type="Pfam" id="PF04349"/>
    </source>
</evidence>
<evidence type="ECO:0000313" key="7">
    <source>
        <dbReference type="EMBL" id="SES36285.1"/>
    </source>
</evidence>
<dbReference type="InterPro" id="IPR014718">
    <property type="entry name" value="GH-type_carb-bd"/>
</dbReference>
<evidence type="ECO:0000256" key="3">
    <source>
        <dbReference type="ARBA" id="ARBA00009284"/>
    </source>
</evidence>
<dbReference type="EMBL" id="FOGU01000012">
    <property type="protein sequence ID" value="SES36285.1"/>
    <property type="molecule type" value="Genomic_DNA"/>
</dbReference>
<dbReference type="InterPro" id="IPR013783">
    <property type="entry name" value="Ig-like_fold"/>
</dbReference>
<evidence type="ECO:0000256" key="5">
    <source>
        <dbReference type="ARBA" id="ARBA00022764"/>
    </source>
</evidence>
<proteinExistence type="inferred from homology"/>
<dbReference type="AlphaFoldDB" id="A0A1H9WQX9"/>
<comment type="pathway">
    <text evidence="2">Glycan metabolism; osmoregulated periplasmic glucan (OPG) biosynthesis.</text>
</comment>
<dbReference type="PROSITE" id="PS51318">
    <property type="entry name" value="TAT"/>
    <property type="match status" value="1"/>
</dbReference>
<gene>
    <name evidence="7" type="ORF">SAMN04490244_11288</name>
</gene>
<comment type="similarity">
    <text evidence="3">Belongs to the OpgD/OpgG family.</text>
</comment>
<accession>A0A1H9WQX9</accession>
<dbReference type="Pfam" id="PF04349">
    <property type="entry name" value="MdoG"/>
    <property type="match status" value="1"/>
</dbReference>
<reference evidence="7 8" key="1">
    <citation type="submission" date="2016-10" db="EMBL/GenBank/DDBJ databases">
        <authorList>
            <person name="de Groot N.N."/>
        </authorList>
    </citation>
    <scope>NUCLEOTIDE SEQUENCE [LARGE SCALE GENOMIC DNA]</scope>
    <source>
        <strain evidence="7 8">DSM 23042</strain>
    </source>
</reference>
<dbReference type="Proteomes" id="UP000198885">
    <property type="component" value="Unassembled WGS sequence"/>
</dbReference>
<organism evidence="7 8">
    <name type="scientific">Tranquillimonas rosea</name>
    <dbReference type="NCBI Taxonomy" id="641238"/>
    <lineage>
        <taxon>Bacteria</taxon>
        <taxon>Pseudomonadati</taxon>
        <taxon>Pseudomonadota</taxon>
        <taxon>Alphaproteobacteria</taxon>
        <taxon>Rhodobacterales</taxon>
        <taxon>Roseobacteraceae</taxon>
        <taxon>Tranquillimonas</taxon>
    </lineage>
</organism>
<keyword evidence="5" id="KW-0574">Periplasm</keyword>